<evidence type="ECO:0000313" key="1">
    <source>
        <dbReference type="EMBL" id="MBB1487762.1"/>
    </source>
</evidence>
<sequence>MLNLTSQEIARGTQEQHQALLTVDSSAQQVRPLADNVQRHAPVSESVNQQLDSMAEHLKQFLLSFCH</sequence>
<protein>
    <recommendedName>
        <fullName evidence="3">Methyl-accepting chemotaxis protein</fullName>
    </recommendedName>
</protein>
<evidence type="ECO:0000313" key="2">
    <source>
        <dbReference type="Proteomes" id="UP000565262"/>
    </source>
</evidence>
<reference evidence="1 2" key="1">
    <citation type="submission" date="2020-08" db="EMBL/GenBank/DDBJ databases">
        <title>Oceanospirillum sp. nov. isolated from marine sediment.</title>
        <authorList>
            <person name="Ji X."/>
        </authorList>
    </citation>
    <scope>NUCLEOTIDE SEQUENCE [LARGE SCALE GENOMIC DNA]</scope>
    <source>
        <strain evidence="1 2">D5</strain>
    </source>
</reference>
<gene>
    <name evidence="1" type="ORF">H4O21_14215</name>
</gene>
<name>A0A839IT24_9GAMM</name>
<dbReference type="Proteomes" id="UP000565262">
    <property type="component" value="Unassembled WGS sequence"/>
</dbReference>
<dbReference type="RefSeq" id="WP_182809538.1">
    <property type="nucleotide sequence ID" value="NZ_JACJFM010000018.1"/>
</dbReference>
<dbReference type="AlphaFoldDB" id="A0A839IT24"/>
<organism evidence="1 2">
    <name type="scientific">Oceanospirillum sediminis</name>
    <dbReference type="NCBI Taxonomy" id="2760088"/>
    <lineage>
        <taxon>Bacteria</taxon>
        <taxon>Pseudomonadati</taxon>
        <taxon>Pseudomonadota</taxon>
        <taxon>Gammaproteobacteria</taxon>
        <taxon>Oceanospirillales</taxon>
        <taxon>Oceanospirillaceae</taxon>
        <taxon>Oceanospirillum</taxon>
    </lineage>
</organism>
<dbReference type="EMBL" id="JACJFM010000018">
    <property type="protein sequence ID" value="MBB1487762.1"/>
    <property type="molecule type" value="Genomic_DNA"/>
</dbReference>
<evidence type="ECO:0008006" key="3">
    <source>
        <dbReference type="Google" id="ProtNLM"/>
    </source>
</evidence>
<comment type="caution">
    <text evidence="1">The sequence shown here is derived from an EMBL/GenBank/DDBJ whole genome shotgun (WGS) entry which is preliminary data.</text>
</comment>
<accession>A0A839IT24</accession>
<keyword evidence="2" id="KW-1185">Reference proteome</keyword>
<proteinExistence type="predicted"/>